<gene>
    <name evidence="1" type="ORF">HDF23_000474</name>
</gene>
<dbReference type="EMBL" id="JACHCB010000001">
    <property type="protein sequence ID" value="MBB6107744.1"/>
    <property type="molecule type" value="Genomic_DNA"/>
</dbReference>
<protein>
    <submittedName>
        <fullName evidence="1">Uncharacterized protein</fullName>
    </submittedName>
</protein>
<reference evidence="1 2" key="1">
    <citation type="submission" date="2020-08" db="EMBL/GenBank/DDBJ databases">
        <title>Genomic Encyclopedia of Type Strains, Phase IV (KMG-V): Genome sequencing to study the core and pangenomes of soil and plant-associated prokaryotes.</title>
        <authorList>
            <person name="Whitman W."/>
        </authorList>
    </citation>
    <scope>NUCLEOTIDE SEQUENCE [LARGE SCALE GENOMIC DNA]</scope>
    <source>
        <strain evidence="1 2">ANJLi2</strain>
    </source>
</reference>
<organism evidence="1 2">
    <name type="scientific">Mucilaginibacter lappiensis</name>
    <dbReference type="NCBI Taxonomy" id="354630"/>
    <lineage>
        <taxon>Bacteria</taxon>
        <taxon>Pseudomonadati</taxon>
        <taxon>Bacteroidota</taxon>
        <taxon>Sphingobacteriia</taxon>
        <taxon>Sphingobacteriales</taxon>
        <taxon>Sphingobacteriaceae</taxon>
        <taxon>Mucilaginibacter</taxon>
    </lineage>
</organism>
<keyword evidence="2" id="KW-1185">Reference proteome</keyword>
<dbReference type="RefSeq" id="WP_175614008.1">
    <property type="nucleotide sequence ID" value="NZ_FTMG01000001.1"/>
</dbReference>
<name>A0ABR6PES8_9SPHI</name>
<sequence>MKILTLKTRTRQTATEKMISAILERNIDAFKLTSRQFIRNNQLYFPGYSGLIA</sequence>
<dbReference type="Proteomes" id="UP000541583">
    <property type="component" value="Unassembled WGS sequence"/>
</dbReference>
<evidence type="ECO:0000313" key="1">
    <source>
        <dbReference type="EMBL" id="MBB6107744.1"/>
    </source>
</evidence>
<proteinExistence type="predicted"/>
<accession>A0ABR6PES8</accession>
<comment type="caution">
    <text evidence="1">The sequence shown here is derived from an EMBL/GenBank/DDBJ whole genome shotgun (WGS) entry which is preliminary data.</text>
</comment>
<evidence type="ECO:0000313" key="2">
    <source>
        <dbReference type="Proteomes" id="UP000541583"/>
    </source>
</evidence>